<accession>A0A1J5TM35</accession>
<evidence type="ECO:0000313" key="6">
    <source>
        <dbReference type="EMBL" id="OIR17365.1"/>
    </source>
</evidence>
<proteinExistence type="predicted"/>
<dbReference type="Gene3D" id="3.40.50.2300">
    <property type="match status" value="1"/>
</dbReference>
<dbReference type="SMART" id="SM00448">
    <property type="entry name" value="REC"/>
    <property type="match status" value="1"/>
</dbReference>
<keyword evidence="1" id="KW-0597">Phosphoprotein</keyword>
<dbReference type="CDD" id="cd06170">
    <property type="entry name" value="LuxR_C_like"/>
    <property type="match status" value="1"/>
</dbReference>
<dbReference type="GO" id="GO:0000160">
    <property type="term" value="P:phosphorelay signal transduction system"/>
    <property type="evidence" value="ECO:0007669"/>
    <property type="project" value="InterPro"/>
</dbReference>
<dbReference type="InterPro" id="IPR058245">
    <property type="entry name" value="NreC/VraR/RcsB-like_REC"/>
</dbReference>
<gene>
    <name evidence="6" type="primary">nreC_3</name>
    <name evidence="6" type="ORF">GALL_23920</name>
</gene>
<dbReference type="SUPFAM" id="SSF46894">
    <property type="entry name" value="C-terminal effector domain of the bipartite response regulators"/>
    <property type="match status" value="1"/>
</dbReference>
<dbReference type="SUPFAM" id="SSF52172">
    <property type="entry name" value="CheY-like"/>
    <property type="match status" value="1"/>
</dbReference>
<dbReference type="Pfam" id="PF00072">
    <property type="entry name" value="Response_reg"/>
    <property type="match status" value="1"/>
</dbReference>
<feature type="region of interest" description="Disordered" evidence="3">
    <location>
        <begin position="210"/>
        <end position="236"/>
    </location>
</feature>
<dbReference type="PRINTS" id="PR00038">
    <property type="entry name" value="HTHLUXR"/>
</dbReference>
<feature type="domain" description="Response regulatory" evidence="5">
    <location>
        <begin position="6"/>
        <end position="121"/>
    </location>
</feature>
<keyword evidence="2" id="KW-0238">DNA-binding</keyword>
<feature type="compositionally biased region" description="Polar residues" evidence="3">
    <location>
        <begin position="221"/>
        <end position="236"/>
    </location>
</feature>
<dbReference type="GO" id="GO:0003677">
    <property type="term" value="F:DNA binding"/>
    <property type="evidence" value="ECO:0007669"/>
    <property type="project" value="UniProtKB-KW"/>
</dbReference>
<dbReference type="PROSITE" id="PS50043">
    <property type="entry name" value="HTH_LUXR_2"/>
    <property type="match status" value="1"/>
</dbReference>
<dbReference type="PANTHER" id="PTHR43214">
    <property type="entry name" value="TWO-COMPONENT RESPONSE REGULATOR"/>
    <property type="match status" value="1"/>
</dbReference>
<organism evidence="6">
    <name type="scientific">mine drainage metagenome</name>
    <dbReference type="NCBI Taxonomy" id="410659"/>
    <lineage>
        <taxon>unclassified sequences</taxon>
        <taxon>metagenomes</taxon>
        <taxon>ecological metagenomes</taxon>
    </lineage>
</organism>
<evidence type="ECO:0000256" key="3">
    <source>
        <dbReference type="SAM" id="MobiDB-lite"/>
    </source>
</evidence>
<dbReference type="InterPro" id="IPR039420">
    <property type="entry name" value="WalR-like"/>
</dbReference>
<dbReference type="InterPro" id="IPR011006">
    <property type="entry name" value="CheY-like_superfamily"/>
</dbReference>
<dbReference type="GO" id="GO:0006355">
    <property type="term" value="P:regulation of DNA-templated transcription"/>
    <property type="evidence" value="ECO:0007669"/>
    <property type="project" value="InterPro"/>
</dbReference>
<protein>
    <submittedName>
        <fullName evidence="6">Oxygen regulatory protein NreC</fullName>
    </submittedName>
</protein>
<dbReference type="SMART" id="SM00421">
    <property type="entry name" value="HTH_LUXR"/>
    <property type="match status" value="1"/>
</dbReference>
<dbReference type="InterPro" id="IPR016032">
    <property type="entry name" value="Sig_transdc_resp-reg_C-effctor"/>
</dbReference>
<reference evidence="6" key="1">
    <citation type="submission" date="2016-10" db="EMBL/GenBank/DDBJ databases">
        <title>Sequence of Gallionella enrichment culture.</title>
        <authorList>
            <person name="Poehlein A."/>
            <person name="Muehling M."/>
            <person name="Daniel R."/>
        </authorList>
    </citation>
    <scope>NUCLEOTIDE SEQUENCE</scope>
</reference>
<feature type="domain" description="HTH luxR-type" evidence="4">
    <location>
        <begin position="148"/>
        <end position="213"/>
    </location>
</feature>
<evidence type="ECO:0000256" key="1">
    <source>
        <dbReference type="ARBA" id="ARBA00022553"/>
    </source>
</evidence>
<dbReference type="PROSITE" id="PS00622">
    <property type="entry name" value="HTH_LUXR_1"/>
    <property type="match status" value="1"/>
</dbReference>
<evidence type="ECO:0000259" key="5">
    <source>
        <dbReference type="PROSITE" id="PS50110"/>
    </source>
</evidence>
<dbReference type="PROSITE" id="PS50110">
    <property type="entry name" value="RESPONSE_REGULATORY"/>
    <property type="match status" value="1"/>
</dbReference>
<sequence>MPDELKIVLVDDQGLCRRGLSELLSRCYGFNVLGAVGTIEELRLLLKDQPDLLVMDLRMKPMDGLAMIEQLRKEGCNVPAVLLTMSDSEVDLGNAIRAGVRGYLLKDMAPEEVVDAIRRVAAGELVVAPTMTVKMIDMLRGDQSGQEPRNSLKLLTEREREILQLLSRGESNKAIALTLSISYDTVKQHVRHILNKLNLSSRVKAAVLFAKEQGSPEENDTSTSSKPVGSKQQGSR</sequence>
<dbReference type="InterPro" id="IPR000792">
    <property type="entry name" value="Tscrpt_reg_LuxR_C"/>
</dbReference>
<evidence type="ECO:0000259" key="4">
    <source>
        <dbReference type="PROSITE" id="PS50043"/>
    </source>
</evidence>
<dbReference type="CDD" id="cd17535">
    <property type="entry name" value="REC_NarL-like"/>
    <property type="match status" value="1"/>
</dbReference>
<dbReference type="EMBL" id="MLJW01000005">
    <property type="protein sequence ID" value="OIR17365.1"/>
    <property type="molecule type" value="Genomic_DNA"/>
</dbReference>
<comment type="caution">
    <text evidence="6">The sequence shown here is derived from an EMBL/GenBank/DDBJ whole genome shotgun (WGS) entry which is preliminary data.</text>
</comment>
<dbReference type="Pfam" id="PF00196">
    <property type="entry name" value="GerE"/>
    <property type="match status" value="1"/>
</dbReference>
<name>A0A1J5TM35_9ZZZZ</name>
<dbReference type="AlphaFoldDB" id="A0A1J5TM35"/>
<evidence type="ECO:0000256" key="2">
    <source>
        <dbReference type="ARBA" id="ARBA00023125"/>
    </source>
</evidence>
<dbReference type="InterPro" id="IPR001789">
    <property type="entry name" value="Sig_transdc_resp-reg_receiver"/>
</dbReference>